<dbReference type="RefSeq" id="WP_221554914.1">
    <property type="nucleotide sequence ID" value="NZ_JAIGNO010000001.1"/>
</dbReference>
<feature type="transmembrane region" description="Helical" evidence="2">
    <location>
        <begin position="169"/>
        <end position="188"/>
    </location>
</feature>
<feature type="region of interest" description="Disordered" evidence="1">
    <location>
        <begin position="248"/>
        <end position="276"/>
    </location>
</feature>
<evidence type="ECO:0000256" key="2">
    <source>
        <dbReference type="SAM" id="Phobius"/>
    </source>
</evidence>
<dbReference type="Proteomes" id="UP000755104">
    <property type="component" value="Unassembled WGS sequence"/>
</dbReference>
<keyword evidence="2" id="KW-0812">Transmembrane</keyword>
<feature type="compositionally biased region" description="Gly residues" evidence="1">
    <location>
        <begin position="249"/>
        <end position="276"/>
    </location>
</feature>
<reference evidence="3 4" key="1">
    <citation type="submission" date="2021-08" db="EMBL/GenBank/DDBJ databases">
        <title>Comparative Genomics Analysis of the Genus Qipengyuania Reveals Extensive Genetic Diversity and Metabolic Versatility, Including the Description of Fifteen Novel Species.</title>
        <authorList>
            <person name="Liu Y."/>
        </authorList>
    </citation>
    <scope>NUCLEOTIDE SEQUENCE [LARGE SCALE GENOMIC DNA]</scope>
    <source>
        <strain evidence="3 4">6D47A</strain>
    </source>
</reference>
<evidence type="ECO:0000313" key="4">
    <source>
        <dbReference type="Proteomes" id="UP000755104"/>
    </source>
</evidence>
<dbReference type="EMBL" id="JAIGNO010000001">
    <property type="protein sequence ID" value="MBX7481028.1"/>
    <property type="molecule type" value="Genomic_DNA"/>
</dbReference>
<feature type="transmembrane region" description="Helical" evidence="2">
    <location>
        <begin position="138"/>
        <end position="157"/>
    </location>
</feature>
<dbReference type="InterPro" id="IPR026467">
    <property type="entry name" value="Ser/Gly_Cys_C_dom"/>
</dbReference>
<keyword evidence="2" id="KW-0472">Membrane</keyword>
<sequence length="276" mass="28707">MVTSFSSYSGSEFLVFYAALIAAAAVAGIWMPHFLRAEGRDQRVTDTSEIAVLAAGGGRFAEMVLARLLGSGVLTEGSKNKLRVARAGAGETAAERAISGQVGEFGITEAFKTLKPHAEHIERGLIDRELLIDRGDRWMLRLAGTLPYLAVLAVGWYRRAAGEALGEPTGLLTMLMVLTGILALWRFFKLDPRTRAGQNVLDAAREQSVRLKSAPTNSELGLGVALFGTAILAGTPYSQLHAMRQSATGDGGGGYSSDGGGDSGGDGGGGCGGCGG</sequence>
<protein>
    <submittedName>
        <fullName evidence="3">TIGR04222 domain-containing membrane protein</fullName>
    </submittedName>
</protein>
<evidence type="ECO:0000256" key="1">
    <source>
        <dbReference type="SAM" id="MobiDB-lite"/>
    </source>
</evidence>
<dbReference type="NCBIfam" id="TIGR04222">
    <property type="entry name" value="near_uncomplex"/>
    <property type="match status" value="1"/>
</dbReference>
<comment type="caution">
    <text evidence="3">The sequence shown here is derived from an EMBL/GenBank/DDBJ whole genome shotgun (WGS) entry which is preliminary data.</text>
</comment>
<feature type="transmembrane region" description="Helical" evidence="2">
    <location>
        <begin position="14"/>
        <end position="35"/>
    </location>
</feature>
<evidence type="ECO:0000313" key="3">
    <source>
        <dbReference type="EMBL" id="MBX7481028.1"/>
    </source>
</evidence>
<accession>A0ABS7J106</accession>
<keyword evidence="2" id="KW-1133">Transmembrane helix</keyword>
<name>A0ABS7J106_9SPHN</name>
<organism evidence="3 4">
    <name type="scientific">Qipengyuania qiaonensis</name>
    <dbReference type="NCBI Taxonomy" id="2867240"/>
    <lineage>
        <taxon>Bacteria</taxon>
        <taxon>Pseudomonadati</taxon>
        <taxon>Pseudomonadota</taxon>
        <taxon>Alphaproteobacteria</taxon>
        <taxon>Sphingomonadales</taxon>
        <taxon>Erythrobacteraceae</taxon>
        <taxon>Qipengyuania</taxon>
    </lineage>
</organism>
<proteinExistence type="predicted"/>
<keyword evidence="4" id="KW-1185">Reference proteome</keyword>
<gene>
    <name evidence="3" type="ORF">K3174_00680</name>
</gene>